<accession>A0AAD9JN49</accession>
<comment type="catalytic activity">
    <reaction evidence="1 5">
        <text>alpha,alpha-trehalose + H2O = alpha-D-glucose + beta-D-glucose</text>
        <dbReference type="Rhea" id="RHEA:32675"/>
        <dbReference type="ChEBI" id="CHEBI:15377"/>
        <dbReference type="ChEBI" id="CHEBI:15903"/>
        <dbReference type="ChEBI" id="CHEBI:16551"/>
        <dbReference type="ChEBI" id="CHEBI:17925"/>
        <dbReference type="EC" id="3.2.1.28"/>
    </reaction>
</comment>
<dbReference type="EC" id="3.2.1.28" evidence="3 5"/>
<evidence type="ECO:0000256" key="4">
    <source>
        <dbReference type="ARBA" id="ARBA00019905"/>
    </source>
</evidence>
<dbReference type="PANTHER" id="PTHR23403">
    <property type="entry name" value="TREHALASE"/>
    <property type="match status" value="1"/>
</dbReference>
<reference evidence="6" key="1">
    <citation type="journal article" date="2023" name="Mol. Biol. Evol.">
        <title>Third-Generation Sequencing Reveals the Adaptive Role of the Epigenome in Three Deep-Sea Polychaetes.</title>
        <authorList>
            <person name="Perez M."/>
            <person name="Aroh O."/>
            <person name="Sun Y."/>
            <person name="Lan Y."/>
            <person name="Juniper S.K."/>
            <person name="Young C.R."/>
            <person name="Angers B."/>
            <person name="Qian P.Y."/>
        </authorList>
    </citation>
    <scope>NUCLEOTIDE SEQUENCE</scope>
    <source>
        <strain evidence="6">P08H-3</strain>
    </source>
</reference>
<dbReference type="InterPro" id="IPR001661">
    <property type="entry name" value="Glyco_hydro_37"/>
</dbReference>
<dbReference type="Gene3D" id="1.50.10.10">
    <property type="match status" value="1"/>
</dbReference>
<comment type="similarity">
    <text evidence="2 5">Belongs to the glycosyl hydrolase 37 family.</text>
</comment>
<dbReference type="PRINTS" id="PR00744">
    <property type="entry name" value="GLHYDRLASE37"/>
</dbReference>
<keyword evidence="7" id="KW-1185">Reference proteome</keyword>
<keyword evidence="5" id="KW-0326">Glycosidase</keyword>
<dbReference type="SUPFAM" id="SSF48208">
    <property type="entry name" value="Six-hairpin glycosidases"/>
    <property type="match status" value="1"/>
</dbReference>
<dbReference type="GO" id="GO:0005993">
    <property type="term" value="P:trehalose catabolic process"/>
    <property type="evidence" value="ECO:0007669"/>
    <property type="project" value="TreeGrafter"/>
</dbReference>
<sequence>MISLCFIYFKALNIKQSKMDESKCNASDVFCHGQLLDTIQQSGIYPDSKTFVDMHMLMNPETVLKDFDELMKQGQPTVEAIRSFVQDHFDGPGGELEVWIPEDWSENPELLQRIKDPSINQFARSLNDLWKILGRKVLPMNHPERYSLIPVPYPFIIPGDRFREFYYWDTYWIIGGLLAVDMTQTARGMLYNLLHTVDRYGFVPNGGRIYYMNRSQPPLLIPMIDLYFERTRNIDFIQQNIYGMEKEYNFWIENRTIKVKGPSGTEHAMAIYRVQSTEPRPEGYVADLDAIQDLSG</sequence>
<evidence type="ECO:0000256" key="3">
    <source>
        <dbReference type="ARBA" id="ARBA00012757"/>
    </source>
</evidence>
<organism evidence="6 7">
    <name type="scientific">Paralvinella palmiformis</name>
    <dbReference type="NCBI Taxonomy" id="53620"/>
    <lineage>
        <taxon>Eukaryota</taxon>
        <taxon>Metazoa</taxon>
        <taxon>Spiralia</taxon>
        <taxon>Lophotrochozoa</taxon>
        <taxon>Annelida</taxon>
        <taxon>Polychaeta</taxon>
        <taxon>Sedentaria</taxon>
        <taxon>Canalipalpata</taxon>
        <taxon>Terebellida</taxon>
        <taxon>Terebelliformia</taxon>
        <taxon>Alvinellidae</taxon>
        <taxon>Paralvinella</taxon>
    </lineage>
</organism>
<protein>
    <recommendedName>
        <fullName evidence="4 5">Trehalase</fullName>
        <ecNumber evidence="3 5">3.2.1.28</ecNumber>
    </recommendedName>
    <alternativeName>
        <fullName evidence="5">Alpha-trehalose glucohydrolase</fullName>
    </alternativeName>
</protein>
<dbReference type="Proteomes" id="UP001208570">
    <property type="component" value="Unassembled WGS sequence"/>
</dbReference>
<keyword evidence="5" id="KW-0378">Hydrolase</keyword>
<evidence type="ECO:0000256" key="5">
    <source>
        <dbReference type="RuleBase" id="RU361180"/>
    </source>
</evidence>
<dbReference type="Pfam" id="PF01204">
    <property type="entry name" value="Trehalase"/>
    <property type="match status" value="1"/>
</dbReference>
<dbReference type="AlphaFoldDB" id="A0AAD9JN49"/>
<evidence type="ECO:0000313" key="6">
    <source>
        <dbReference type="EMBL" id="KAK2156273.1"/>
    </source>
</evidence>
<dbReference type="EMBL" id="JAODUP010000217">
    <property type="protein sequence ID" value="KAK2156273.1"/>
    <property type="molecule type" value="Genomic_DNA"/>
</dbReference>
<dbReference type="InterPro" id="IPR008928">
    <property type="entry name" value="6-hairpin_glycosidase_sf"/>
</dbReference>
<proteinExistence type="inferred from homology"/>
<gene>
    <name evidence="6" type="ORF">LSH36_217g04068</name>
</gene>
<dbReference type="PANTHER" id="PTHR23403:SF1">
    <property type="entry name" value="TREHALASE"/>
    <property type="match status" value="1"/>
</dbReference>
<dbReference type="GO" id="GO:0004555">
    <property type="term" value="F:alpha,alpha-trehalase activity"/>
    <property type="evidence" value="ECO:0007669"/>
    <property type="project" value="UniProtKB-EC"/>
</dbReference>
<evidence type="ECO:0000256" key="1">
    <source>
        <dbReference type="ARBA" id="ARBA00001576"/>
    </source>
</evidence>
<evidence type="ECO:0000256" key="2">
    <source>
        <dbReference type="ARBA" id="ARBA00005615"/>
    </source>
</evidence>
<dbReference type="InterPro" id="IPR012341">
    <property type="entry name" value="6hp_glycosidase-like_sf"/>
</dbReference>
<name>A0AAD9JN49_9ANNE</name>
<comment type="caution">
    <text evidence="6">The sequence shown here is derived from an EMBL/GenBank/DDBJ whole genome shotgun (WGS) entry which is preliminary data.</text>
</comment>
<evidence type="ECO:0000313" key="7">
    <source>
        <dbReference type="Proteomes" id="UP001208570"/>
    </source>
</evidence>